<proteinExistence type="predicted"/>
<dbReference type="AlphaFoldDB" id="A0A933RVC6"/>
<accession>A0A933RVC6</accession>
<dbReference type="EMBL" id="JACRJB010000014">
    <property type="protein sequence ID" value="MBI5128937.1"/>
    <property type="molecule type" value="Genomic_DNA"/>
</dbReference>
<evidence type="ECO:0000313" key="2">
    <source>
        <dbReference type="EMBL" id="MBI5128937.1"/>
    </source>
</evidence>
<feature type="chain" id="PRO_5037527084" evidence="1">
    <location>
        <begin position="26"/>
        <end position="74"/>
    </location>
</feature>
<reference evidence="2" key="1">
    <citation type="submission" date="2020-07" db="EMBL/GenBank/DDBJ databases">
        <title>Huge and variable diversity of episymbiotic CPR bacteria and DPANN archaea in groundwater ecosystems.</title>
        <authorList>
            <person name="He C.Y."/>
            <person name="Keren R."/>
            <person name="Whittaker M."/>
            <person name="Farag I.F."/>
            <person name="Doudna J."/>
            <person name="Cate J.H.D."/>
            <person name="Banfield J.F."/>
        </authorList>
    </citation>
    <scope>NUCLEOTIDE SEQUENCE</scope>
    <source>
        <strain evidence="2">NC_groundwater_1818_Pr3_B-0.1um_66_35</strain>
    </source>
</reference>
<comment type="caution">
    <text evidence="2">The sequence shown here is derived from an EMBL/GenBank/DDBJ whole genome shotgun (WGS) entry which is preliminary data.</text>
</comment>
<gene>
    <name evidence="2" type="ORF">HZA66_05815</name>
</gene>
<dbReference type="Pfam" id="PF05930">
    <property type="entry name" value="Phage_AlpA"/>
    <property type="match status" value="1"/>
</dbReference>
<keyword evidence="1" id="KW-0732">Signal</keyword>
<name>A0A933RVC6_RHOPL</name>
<dbReference type="Gene3D" id="1.10.238.160">
    <property type="match status" value="1"/>
</dbReference>
<evidence type="ECO:0000256" key="1">
    <source>
        <dbReference type="SAM" id="SignalP"/>
    </source>
</evidence>
<dbReference type="Proteomes" id="UP000782519">
    <property type="component" value="Unassembled WGS sequence"/>
</dbReference>
<dbReference type="InterPro" id="IPR010260">
    <property type="entry name" value="AlpA"/>
</dbReference>
<feature type="signal peptide" evidence="1">
    <location>
        <begin position="1"/>
        <end position="25"/>
    </location>
</feature>
<protein>
    <submittedName>
        <fullName evidence="2">AlpA family phage regulatory protein</fullName>
    </submittedName>
</protein>
<organism evidence="2 3">
    <name type="scientific">Rhodopseudomonas palustris</name>
    <dbReference type="NCBI Taxonomy" id="1076"/>
    <lineage>
        <taxon>Bacteria</taxon>
        <taxon>Pseudomonadati</taxon>
        <taxon>Pseudomonadota</taxon>
        <taxon>Alphaproteobacteria</taxon>
        <taxon>Hyphomicrobiales</taxon>
        <taxon>Nitrobacteraceae</taxon>
        <taxon>Rhodopseudomonas</taxon>
    </lineage>
</organism>
<evidence type="ECO:0000313" key="3">
    <source>
        <dbReference type="Proteomes" id="UP000782519"/>
    </source>
</evidence>
<sequence length="74" mass="7816">MDAANKRARKVLVAAPIALSIPATAESIGLGRSTLYQLIKDGAGPRVTKIKRRSVVLVRDRDAWLAGFSNAAAA</sequence>